<organism evidence="2 3">
    <name type="scientific">SAR86 cluster bacterium BACL1 MAG-120920-bin57</name>
    <dbReference type="NCBI Taxonomy" id="1655571"/>
    <lineage>
        <taxon>Bacteria</taxon>
        <taxon>Pseudomonadati</taxon>
        <taxon>Pseudomonadota</taxon>
        <taxon>Gammaproteobacteria</taxon>
        <taxon>SAR86 cluster</taxon>
    </lineage>
</organism>
<dbReference type="EMBL" id="LIAV01000030">
    <property type="protein sequence ID" value="KRO41065.1"/>
    <property type="molecule type" value="Genomic_DNA"/>
</dbReference>
<evidence type="ECO:0000259" key="1">
    <source>
        <dbReference type="Pfam" id="PF14347"/>
    </source>
</evidence>
<evidence type="ECO:0000313" key="2">
    <source>
        <dbReference type="EMBL" id="KRO41065.1"/>
    </source>
</evidence>
<evidence type="ECO:0000313" key="3">
    <source>
        <dbReference type="Proteomes" id="UP000050874"/>
    </source>
</evidence>
<proteinExistence type="predicted"/>
<dbReference type="InterPro" id="IPR025512">
    <property type="entry name" value="DUF4399"/>
</dbReference>
<feature type="domain" description="DUF4399" evidence="1">
    <location>
        <begin position="46"/>
        <end position="135"/>
    </location>
</feature>
<dbReference type="AlphaFoldDB" id="A0A0R2PSY1"/>
<dbReference type="Proteomes" id="UP000050874">
    <property type="component" value="Unassembled WGS sequence"/>
</dbReference>
<reference evidence="3" key="1">
    <citation type="submission" date="2015-10" db="EMBL/GenBank/DDBJ databases">
        <title>Metagenome-Assembled Genomes uncover a global brackish microbiome.</title>
        <authorList>
            <person name="Hugerth L.W."/>
            <person name="Larsson J."/>
            <person name="Alneberg J."/>
            <person name="Lindh M.V."/>
            <person name="Legrand C."/>
            <person name="Pinhassi J."/>
            <person name="Andersson A."/>
        </authorList>
    </citation>
    <scope>NUCLEOTIDE SEQUENCE [LARGE SCALE GENOMIC DNA]</scope>
</reference>
<protein>
    <recommendedName>
        <fullName evidence="1">DUF4399 domain-containing protein</fullName>
    </recommendedName>
</protein>
<accession>A0A0R2PSY1</accession>
<gene>
    <name evidence="2" type="ORF">ABR63_08150</name>
</gene>
<sequence length="136" mass="15151">MRFFLLIFLMAWNVESALEYSPGSKNASLYFISPKHQEIINGEVSIKFGLRNFGVSPAGVEMPGTGHHHLIIDAELPPVNQPIRSDKNHVHFGKGQTEVQLKLEPGSHTLQLLLGDHRHIPHNPAIASEQITILVH</sequence>
<dbReference type="Pfam" id="PF14347">
    <property type="entry name" value="DUF4399"/>
    <property type="match status" value="1"/>
</dbReference>
<comment type="caution">
    <text evidence="2">The sequence shown here is derived from an EMBL/GenBank/DDBJ whole genome shotgun (WGS) entry which is preliminary data.</text>
</comment>
<name>A0A0R2PSY1_9GAMM</name>